<dbReference type="GO" id="GO:0006412">
    <property type="term" value="P:translation"/>
    <property type="evidence" value="ECO:0007669"/>
    <property type="project" value="InterPro"/>
</dbReference>
<dbReference type="GO" id="GO:1990904">
    <property type="term" value="C:ribonucleoprotein complex"/>
    <property type="evidence" value="ECO:0007669"/>
    <property type="project" value="UniProtKB-KW"/>
</dbReference>
<dbReference type="PANTHER" id="PTHR12903">
    <property type="entry name" value="MITOCHONDRIAL RIBOSOMAL PROTEIN L24"/>
    <property type="match status" value="1"/>
</dbReference>
<reference evidence="5" key="1">
    <citation type="submission" date="2018-06" db="EMBL/GenBank/DDBJ databases">
        <authorList>
            <person name="Zhirakovskaya E."/>
        </authorList>
    </citation>
    <scope>NUCLEOTIDE SEQUENCE</scope>
</reference>
<sequence>MKKNALNTRIRKGDLVRVITGKEKGKEGNVLSVSPAKQAVFVEGLNLFKRATKASQGNPKGGLVEREGRLHLSNVMLLCANCGKLARIGAKILPDGKKLRICRRCEEVLDKNA</sequence>
<dbReference type="InterPro" id="IPR057264">
    <property type="entry name" value="Ribosomal_uL24_C"/>
</dbReference>
<dbReference type="AlphaFoldDB" id="A0A3B1CGT3"/>
<dbReference type="InterPro" id="IPR008991">
    <property type="entry name" value="Translation_prot_SH3-like_sf"/>
</dbReference>
<name>A0A3B1CGT3_9ZZZZ</name>
<dbReference type="SUPFAM" id="SSF50104">
    <property type="entry name" value="Translation proteins SH3-like domain"/>
    <property type="match status" value="1"/>
</dbReference>
<gene>
    <name evidence="5" type="ORF">MNBD_NITROSPIRAE01-2257</name>
</gene>
<dbReference type="PROSITE" id="PS01108">
    <property type="entry name" value="RIBOSOMAL_L24"/>
    <property type="match status" value="1"/>
</dbReference>
<dbReference type="Pfam" id="PF00467">
    <property type="entry name" value="KOW"/>
    <property type="match status" value="1"/>
</dbReference>
<dbReference type="GO" id="GO:0005840">
    <property type="term" value="C:ribosome"/>
    <property type="evidence" value="ECO:0007669"/>
    <property type="project" value="UniProtKB-KW"/>
</dbReference>
<keyword evidence="2 5" id="KW-0689">Ribosomal protein</keyword>
<evidence type="ECO:0000259" key="4">
    <source>
        <dbReference type="SMART" id="SM00739"/>
    </source>
</evidence>
<organism evidence="5">
    <name type="scientific">hydrothermal vent metagenome</name>
    <dbReference type="NCBI Taxonomy" id="652676"/>
    <lineage>
        <taxon>unclassified sequences</taxon>
        <taxon>metagenomes</taxon>
        <taxon>ecological metagenomes</taxon>
    </lineage>
</organism>
<dbReference type="SMART" id="SM00739">
    <property type="entry name" value="KOW"/>
    <property type="match status" value="1"/>
</dbReference>
<dbReference type="Pfam" id="PF17136">
    <property type="entry name" value="ribosomal_L24"/>
    <property type="match status" value="1"/>
</dbReference>
<evidence type="ECO:0000313" key="5">
    <source>
        <dbReference type="EMBL" id="VAX27432.1"/>
    </source>
</evidence>
<evidence type="ECO:0000256" key="1">
    <source>
        <dbReference type="ARBA" id="ARBA00010618"/>
    </source>
</evidence>
<dbReference type="NCBIfam" id="TIGR01079">
    <property type="entry name" value="rplX_bact"/>
    <property type="match status" value="1"/>
</dbReference>
<dbReference type="CDD" id="cd06089">
    <property type="entry name" value="KOW_RPL26"/>
    <property type="match status" value="1"/>
</dbReference>
<evidence type="ECO:0000256" key="2">
    <source>
        <dbReference type="ARBA" id="ARBA00022980"/>
    </source>
</evidence>
<protein>
    <submittedName>
        <fullName evidence="5">LSU ribosomal protein L24p (L26e)</fullName>
    </submittedName>
</protein>
<keyword evidence="3" id="KW-0687">Ribonucleoprotein</keyword>
<accession>A0A3B1CGT3</accession>
<dbReference type="InterPro" id="IPR005824">
    <property type="entry name" value="KOW"/>
</dbReference>
<dbReference type="Gene3D" id="2.30.30.30">
    <property type="match status" value="1"/>
</dbReference>
<dbReference type="GO" id="GO:0003723">
    <property type="term" value="F:RNA binding"/>
    <property type="evidence" value="ECO:0007669"/>
    <property type="project" value="InterPro"/>
</dbReference>
<feature type="domain" description="KOW" evidence="4">
    <location>
        <begin position="9"/>
        <end position="36"/>
    </location>
</feature>
<comment type="similarity">
    <text evidence="1">Belongs to the universal ribosomal protein uL24 family.</text>
</comment>
<proteinExistence type="inferred from homology"/>
<dbReference type="InterPro" id="IPR041988">
    <property type="entry name" value="Ribosomal_uL24_KOW"/>
</dbReference>
<dbReference type="InterPro" id="IPR003256">
    <property type="entry name" value="Ribosomal_uL24"/>
</dbReference>
<dbReference type="HAMAP" id="MF_01326_B">
    <property type="entry name" value="Ribosomal_uL24_B"/>
    <property type="match status" value="1"/>
</dbReference>
<dbReference type="InterPro" id="IPR014722">
    <property type="entry name" value="Rib_uL2_dom2"/>
</dbReference>
<dbReference type="EMBL" id="UOGF01000028">
    <property type="protein sequence ID" value="VAX27432.1"/>
    <property type="molecule type" value="Genomic_DNA"/>
</dbReference>
<dbReference type="GO" id="GO:0003735">
    <property type="term" value="F:structural constituent of ribosome"/>
    <property type="evidence" value="ECO:0007669"/>
    <property type="project" value="InterPro"/>
</dbReference>
<dbReference type="InterPro" id="IPR005825">
    <property type="entry name" value="Ribosomal_uL24_CS"/>
</dbReference>
<evidence type="ECO:0000256" key="3">
    <source>
        <dbReference type="ARBA" id="ARBA00023274"/>
    </source>
</evidence>